<sequence>MDNIINIGMFIQHLTYYIKVGIYINKGTSKDNTLEKCINLHNKLKSIENSKEISTEDETFVRKCLKRLNLLLKVDDDGNPVDIRKKENQLKMIYFSGHDSLSNNKLNDMITHASKYDLHILSDIPLTFILRESKYRDLLWQYTRSLFYISQMLITKTDPKAESTKINNIKRKIFDESAKYLEDILVQISDIEEAIEMNKIMAADKFLSSKLKEGTMTNEKVSEATQEVKELFSKKGLGENNAMVKMIDSISSKLNFTDLSNGNAIQNIFSIAQNVANELRGDLEGDPESFKRAIGAVTEIFQETIDDPSGEKNIPTELKSMIDTIIPAITSDNNNNKSQDNVLNEDITKKLTELAENNNLDKDEFFNSIKGESDTIDISKLESILAGLNTLNKN</sequence>
<reference evidence="1" key="1">
    <citation type="submission" date="2011-10" db="EMBL/GenBank/DDBJ databases">
        <title>Provirophages and transpovirons: unique mobilome of giant viruses.</title>
        <authorList>
            <person name="Desnues C."/>
            <person name="LaScola B."/>
            <person name="Yutin N."/>
            <person name="Fournous G."/>
            <person name="Koonin E."/>
            <person name="Raoult D."/>
        </authorList>
    </citation>
    <scope>NUCLEOTIDE SEQUENCE</scope>
    <source>
        <strain evidence="1">Mv13-mv</strain>
    </source>
</reference>
<evidence type="ECO:0000313" key="1">
    <source>
        <dbReference type="EMBL" id="AEX62885.1"/>
    </source>
</evidence>
<organism evidence="1">
    <name type="scientific">Moumouvirus sp. 'Monve'</name>
    <dbReference type="NCBI Taxonomy" id="1128131"/>
    <lineage>
        <taxon>Viruses</taxon>
        <taxon>Varidnaviria</taxon>
        <taxon>Bamfordvirae</taxon>
        <taxon>Nucleocytoviricota</taxon>
        <taxon>Megaviricetes</taxon>
        <taxon>Imitervirales</taxon>
        <taxon>Mimiviridae</taxon>
        <taxon>Megamimivirinae</taxon>
        <taxon>Moumouvirus</taxon>
    </lineage>
</organism>
<dbReference type="EMBL" id="JN885998">
    <property type="protein sequence ID" value="AEX62885.1"/>
    <property type="molecule type" value="Genomic_DNA"/>
</dbReference>
<name>H2EER2_9VIRU</name>
<accession>H2EER2</accession>
<proteinExistence type="predicted"/>
<gene>
    <name evidence="1" type="ORF">mv_R680</name>
</gene>
<protein>
    <submittedName>
        <fullName evidence="1">Uncharacterized protein</fullName>
    </submittedName>
</protein>